<feature type="transmembrane region" description="Helical" evidence="6">
    <location>
        <begin position="122"/>
        <end position="139"/>
    </location>
</feature>
<keyword evidence="3 6" id="KW-0812">Transmembrane</keyword>
<comment type="caution">
    <text evidence="8">The sequence shown here is derived from an EMBL/GenBank/DDBJ whole genome shotgun (WGS) entry which is preliminary data.</text>
</comment>
<dbReference type="PANTHER" id="PTHR32322:SF2">
    <property type="entry name" value="EAMA DOMAIN-CONTAINING PROTEIN"/>
    <property type="match status" value="1"/>
</dbReference>
<feature type="transmembrane region" description="Helical" evidence="6">
    <location>
        <begin position="95"/>
        <end position="115"/>
    </location>
</feature>
<dbReference type="AlphaFoldDB" id="D1PZG5"/>
<keyword evidence="4 6" id="KW-1133">Transmembrane helix</keyword>
<organism evidence="8 9">
    <name type="scientific">Hallella bergensis DSM 17361</name>
    <dbReference type="NCBI Taxonomy" id="585502"/>
    <lineage>
        <taxon>Bacteria</taxon>
        <taxon>Pseudomonadati</taxon>
        <taxon>Bacteroidota</taxon>
        <taxon>Bacteroidia</taxon>
        <taxon>Bacteroidales</taxon>
        <taxon>Prevotellaceae</taxon>
        <taxon>Hallella</taxon>
    </lineage>
</organism>
<feature type="transmembrane region" description="Helical" evidence="6">
    <location>
        <begin position="151"/>
        <end position="169"/>
    </location>
</feature>
<dbReference type="EMBL" id="ACKS01000084">
    <property type="protein sequence ID" value="EFA43234.1"/>
    <property type="molecule type" value="Genomic_DNA"/>
</dbReference>
<protein>
    <submittedName>
        <fullName evidence="8">Putative membrane protein</fullName>
    </submittedName>
</protein>
<dbReference type="eggNOG" id="COG0697">
    <property type="taxonomic scope" value="Bacteria"/>
</dbReference>
<evidence type="ECO:0000313" key="9">
    <source>
        <dbReference type="Proteomes" id="UP000003160"/>
    </source>
</evidence>
<accession>D1PZG5</accession>
<feature type="transmembrane region" description="Helical" evidence="6">
    <location>
        <begin position="213"/>
        <end position="231"/>
    </location>
</feature>
<comment type="subcellular location">
    <subcellularLocation>
        <location evidence="1">Membrane</location>
        <topology evidence="1">Multi-pass membrane protein</topology>
    </subcellularLocation>
</comment>
<dbReference type="PANTHER" id="PTHR32322">
    <property type="entry name" value="INNER MEMBRANE TRANSPORTER"/>
    <property type="match status" value="1"/>
</dbReference>
<name>D1PZG5_9BACT</name>
<evidence type="ECO:0000256" key="5">
    <source>
        <dbReference type="ARBA" id="ARBA00023136"/>
    </source>
</evidence>
<keyword evidence="9" id="KW-1185">Reference proteome</keyword>
<feature type="transmembrane region" description="Helical" evidence="6">
    <location>
        <begin position="68"/>
        <end position="89"/>
    </location>
</feature>
<dbReference type="InterPro" id="IPR000620">
    <property type="entry name" value="EamA_dom"/>
</dbReference>
<dbReference type="GO" id="GO:0016020">
    <property type="term" value="C:membrane"/>
    <property type="evidence" value="ECO:0007669"/>
    <property type="project" value="UniProtKB-SubCell"/>
</dbReference>
<proteinExistence type="inferred from homology"/>
<dbReference type="InterPro" id="IPR050638">
    <property type="entry name" value="AA-Vitamin_Transporters"/>
</dbReference>
<comment type="similarity">
    <text evidence="2">Belongs to the EamA transporter family.</text>
</comment>
<evidence type="ECO:0000256" key="1">
    <source>
        <dbReference type="ARBA" id="ARBA00004141"/>
    </source>
</evidence>
<evidence type="ECO:0000256" key="6">
    <source>
        <dbReference type="SAM" id="Phobius"/>
    </source>
</evidence>
<evidence type="ECO:0000313" key="8">
    <source>
        <dbReference type="EMBL" id="EFA43234.1"/>
    </source>
</evidence>
<dbReference type="Proteomes" id="UP000003160">
    <property type="component" value="Unassembled WGS sequence"/>
</dbReference>
<feature type="transmembrane region" description="Helical" evidence="6">
    <location>
        <begin position="40"/>
        <end position="56"/>
    </location>
</feature>
<evidence type="ECO:0000256" key="4">
    <source>
        <dbReference type="ARBA" id="ARBA00022989"/>
    </source>
</evidence>
<dbReference type="Pfam" id="PF00892">
    <property type="entry name" value="EamA"/>
    <property type="match status" value="2"/>
</dbReference>
<dbReference type="InterPro" id="IPR037185">
    <property type="entry name" value="EmrE-like"/>
</dbReference>
<keyword evidence="5 6" id="KW-0472">Membrane</keyword>
<evidence type="ECO:0000256" key="2">
    <source>
        <dbReference type="ARBA" id="ARBA00007362"/>
    </source>
</evidence>
<dbReference type="RefSeq" id="WP_007174453.1">
    <property type="nucleotide sequence ID" value="NZ_GG704781.1"/>
</dbReference>
<dbReference type="SUPFAM" id="SSF103481">
    <property type="entry name" value="Multidrug resistance efflux transporter EmrE"/>
    <property type="match status" value="2"/>
</dbReference>
<dbReference type="HOGENOM" id="CLU_033863_9_3_10"/>
<feature type="domain" description="EamA" evidence="7">
    <location>
        <begin position="150"/>
        <end position="285"/>
    </location>
</feature>
<sequence>MNSRVKGFIAGVLAAVFYGTNPLGALPLYAERITSGNVLFYRYGITMLLFAMWMLMKKENFKIKWGHAVKFAILGSLFGLSSATLFMSFHFMSAGVASTILFSYPIMTAMLMVVFYHERITWGTTFALALAITGIGMLYRGDGGQPLNVTGVMLVLASSLFYALYIVYVHQFKTEMSVVKYTFWVIAFGWLTIIGYMIFAGDPLQTLNTPKEWLCVIQLAVLPTLLSLYFINVSIQLIGSTPTSILGALEPVTAVMISTLVFSEVFTWRLASGIALIVAAVILIILRKQPVEGSHPNKPRALERRKVGD</sequence>
<reference evidence="8 9" key="1">
    <citation type="submission" date="2009-10" db="EMBL/GenBank/DDBJ databases">
        <authorList>
            <person name="Qin X."/>
            <person name="Bachman B."/>
            <person name="Battles P."/>
            <person name="Bell A."/>
            <person name="Bess C."/>
            <person name="Bickham C."/>
            <person name="Chaboub L."/>
            <person name="Chen D."/>
            <person name="Coyle M."/>
            <person name="Deiros D.R."/>
            <person name="Dinh H."/>
            <person name="Forbes L."/>
            <person name="Fowler G."/>
            <person name="Francisco L."/>
            <person name="Fu Q."/>
            <person name="Gubbala S."/>
            <person name="Hale W."/>
            <person name="Han Y."/>
            <person name="Hemphill L."/>
            <person name="Highlander S.K."/>
            <person name="Hirani K."/>
            <person name="Hogues M."/>
            <person name="Jackson L."/>
            <person name="Jakkamsetti A."/>
            <person name="Javaid M."/>
            <person name="Jiang H."/>
            <person name="Korchina V."/>
            <person name="Kovar C."/>
            <person name="Lara F."/>
            <person name="Lee S."/>
            <person name="Mata R."/>
            <person name="Mathew T."/>
            <person name="Moen C."/>
            <person name="Morales K."/>
            <person name="Munidasa M."/>
            <person name="Nazareth L."/>
            <person name="Ngo R."/>
            <person name="Nguyen L."/>
            <person name="Okwuonu G."/>
            <person name="Ongeri F."/>
            <person name="Patil S."/>
            <person name="Petrosino J."/>
            <person name="Pham C."/>
            <person name="Pham P."/>
            <person name="Pu L.-L."/>
            <person name="Puazo M."/>
            <person name="Raj R."/>
            <person name="Reid J."/>
            <person name="Rouhana J."/>
            <person name="Saada N."/>
            <person name="Shang Y."/>
            <person name="Simmons D."/>
            <person name="Thornton R."/>
            <person name="Warren J."/>
            <person name="Weissenberger G."/>
            <person name="Zhang J."/>
            <person name="Zhang L."/>
            <person name="Zhou C."/>
            <person name="Zhu D."/>
            <person name="Muzny D."/>
            <person name="Worley K."/>
            <person name="Gibbs R."/>
        </authorList>
    </citation>
    <scope>NUCLEOTIDE SEQUENCE [LARGE SCALE GENOMIC DNA]</scope>
    <source>
        <strain evidence="8 9">DSM 17361</strain>
    </source>
</reference>
<feature type="transmembrane region" description="Helical" evidence="6">
    <location>
        <begin position="181"/>
        <end position="201"/>
    </location>
</feature>
<feature type="domain" description="EamA" evidence="7">
    <location>
        <begin position="6"/>
        <end position="139"/>
    </location>
</feature>
<gene>
    <name evidence="8" type="ORF">HMPREF0645_2350</name>
</gene>
<evidence type="ECO:0000259" key="7">
    <source>
        <dbReference type="Pfam" id="PF00892"/>
    </source>
</evidence>
<evidence type="ECO:0000256" key="3">
    <source>
        <dbReference type="ARBA" id="ARBA00022692"/>
    </source>
</evidence>
<feature type="transmembrane region" description="Helical" evidence="6">
    <location>
        <begin position="268"/>
        <end position="286"/>
    </location>
</feature>